<dbReference type="CDD" id="cd13128">
    <property type="entry name" value="MATE_Wzx_like"/>
    <property type="match status" value="1"/>
</dbReference>
<dbReference type="Proteomes" id="UP001403385">
    <property type="component" value="Unassembled WGS sequence"/>
</dbReference>
<feature type="transmembrane region" description="Helical" evidence="5">
    <location>
        <begin position="418"/>
        <end position="435"/>
    </location>
</feature>
<comment type="caution">
    <text evidence="6">The sequence shown here is derived from an EMBL/GenBank/DDBJ whole genome shotgun (WGS) entry which is preliminary data.</text>
</comment>
<dbReference type="AlphaFoldDB" id="A0AAW9S4L6"/>
<sequence>MLQRIFQSFDKQAFLKYFKNTSWMMVERIFMMAVAMLVGLWVARYLGVQRYGLLNYVISYTGLFSAIASFGVKDIFLRDVAIRHNTRATYLGTTFLLHLMGGLLAVAVVGTSFLIRPEEWEIQKYILIASLAFVFHSFWVIEYYFQATVQAKYSSTAQMLMILMASVFRLMGVYFKLPIEFFIWMILIEQVLYATNMFLFNHLKGIKVTHWKFDKKLAVNLLKQSWFFMFSGIAVTIYMKIDQVMLRNMLNDEANGFYAAAVKLSEAWYFIPVVVANSLVPAISYAKEKDEKLYYDRLQKLYNLLAWIAVGIAVVITLLGGWIIDLFIPEYTTSVPVLQVHIWAAVFVFLGVGSDKWLIQERYYRVSLLRTVSGAVLNIILNLYLIPLLGIFGAAYATLFSYAFSSYFVYAFLKGKRLVFYMQTKALFFPVIFVFRKLKIRK</sequence>
<feature type="transmembrane region" description="Helical" evidence="5">
    <location>
        <begin position="181"/>
        <end position="200"/>
    </location>
</feature>
<feature type="transmembrane region" description="Helical" evidence="5">
    <location>
        <begin position="336"/>
        <end position="354"/>
    </location>
</feature>
<evidence type="ECO:0000256" key="3">
    <source>
        <dbReference type="ARBA" id="ARBA00022989"/>
    </source>
</evidence>
<dbReference type="PANTHER" id="PTHR43424">
    <property type="entry name" value="LOCUS PUTATIVE PROTEIN 1-RELATED"/>
    <property type="match status" value="1"/>
</dbReference>
<feature type="transmembrane region" description="Helical" evidence="5">
    <location>
        <begin position="53"/>
        <end position="76"/>
    </location>
</feature>
<evidence type="ECO:0000256" key="5">
    <source>
        <dbReference type="SAM" id="Phobius"/>
    </source>
</evidence>
<dbReference type="Pfam" id="PF01943">
    <property type="entry name" value="Polysacc_synt"/>
    <property type="match status" value="1"/>
</dbReference>
<organism evidence="6 7">
    <name type="scientific">Rapidithrix thailandica</name>
    <dbReference type="NCBI Taxonomy" id="413964"/>
    <lineage>
        <taxon>Bacteria</taxon>
        <taxon>Pseudomonadati</taxon>
        <taxon>Bacteroidota</taxon>
        <taxon>Cytophagia</taxon>
        <taxon>Cytophagales</taxon>
        <taxon>Flammeovirgaceae</taxon>
        <taxon>Rapidithrix</taxon>
    </lineage>
</organism>
<keyword evidence="2 5" id="KW-0812">Transmembrane</keyword>
<keyword evidence="3 5" id="KW-1133">Transmembrane helix</keyword>
<feature type="transmembrane region" description="Helical" evidence="5">
    <location>
        <begin position="304"/>
        <end position="324"/>
    </location>
</feature>
<dbReference type="PANTHER" id="PTHR43424:SF1">
    <property type="entry name" value="LOCUS PUTATIVE PROTEIN 1-RELATED"/>
    <property type="match status" value="1"/>
</dbReference>
<dbReference type="InterPro" id="IPR052556">
    <property type="entry name" value="PolySynth_Transporter"/>
</dbReference>
<feature type="transmembrane region" description="Helical" evidence="5">
    <location>
        <begin position="29"/>
        <end position="47"/>
    </location>
</feature>
<dbReference type="RefSeq" id="WP_346820680.1">
    <property type="nucleotide sequence ID" value="NZ_JBDKWZ010000004.1"/>
</dbReference>
<feature type="transmembrane region" description="Helical" evidence="5">
    <location>
        <begin position="88"/>
        <end position="113"/>
    </location>
</feature>
<name>A0AAW9S4L6_9BACT</name>
<feature type="transmembrane region" description="Helical" evidence="5">
    <location>
        <begin position="375"/>
        <end position="398"/>
    </location>
</feature>
<evidence type="ECO:0000313" key="6">
    <source>
        <dbReference type="EMBL" id="MEN7547899.1"/>
    </source>
</evidence>
<gene>
    <name evidence="6" type="ORF">AAG747_08265</name>
</gene>
<evidence type="ECO:0000313" key="7">
    <source>
        <dbReference type="Proteomes" id="UP001403385"/>
    </source>
</evidence>
<keyword evidence="4 5" id="KW-0472">Membrane</keyword>
<reference evidence="6 7" key="1">
    <citation type="submission" date="2024-04" db="EMBL/GenBank/DDBJ databases">
        <title>Novel genus in family Flammeovirgaceae.</title>
        <authorList>
            <person name="Nguyen T.H."/>
            <person name="Vuong T.Q."/>
            <person name="Le H."/>
            <person name="Kim S.-G."/>
        </authorList>
    </citation>
    <scope>NUCLEOTIDE SEQUENCE [LARGE SCALE GENOMIC DNA]</scope>
    <source>
        <strain evidence="6 7">JCM 23209</strain>
    </source>
</reference>
<dbReference type="InterPro" id="IPR002797">
    <property type="entry name" value="Polysacc_synth"/>
</dbReference>
<protein>
    <submittedName>
        <fullName evidence="6">Flippase</fullName>
    </submittedName>
</protein>
<dbReference type="GO" id="GO:0016020">
    <property type="term" value="C:membrane"/>
    <property type="evidence" value="ECO:0007669"/>
    <property type="project" value="UniProtKB-SubCell"/>
</dbReference>
<evidence type="ECO:0000256" key="4">
    <source>
        <dbReference type="ARBA" id="ARBA00023136"/>
    </source>
</evidence>
<dbReference type="EMBL" id="JBDKWZ010000004">
    <property type="protein sequence ID" value="MEN7547899.1"/>
    <property type="molecule type" value="Genomic_DNA"/>
</dbReference>
<keyword evidence="7" id="KW-1185">Reference proteome</keyword>
<accession>A0AAW9S4L6</accession>
<feature type="transmembrane region" description="Helical" evidence="5">
    <location>
        <begin position="221"/>
        <end position="241"/>
    </location>
</feature>
<feature type="transmembrane region" description="Helical" evidence="5">
    <location>
        <begin position="267"/>
        <end position="283"/>
    </location>
</feature>
<proteinExistence type="predicted"/>
<feature type="transmembrane region" description="Helical" evidence="5">
    <location>
        <begin position="125"/>
        <end position="145"/>
    </location>
</feature>
<evidence type="ECO:0000256" key="1">
    <source>
        <dbReference type="ARBA" id="ARBA00004141"/>
    </source>
</evidence>
<comment type="subcellular location">
    <subcellularLocation>
        <location evidence="1">Membrane</location>
        <topology evidence="1">Multi-pass membrane protein</topology>
    </subcellularLocation>
</comment>
<evidence type="ECO:0000256" key="2">
    <source>
        <dbReference type="ARBA" id="ARBA00022692"/>
    </source>
</evidence>
<feature type="transmembrane region" description="Helical" evidence="5">
    <location>
        <begin position="157"/>
        <end position="175"/>
    </location>
</feature>